<dbReference type="PANTHER" id="PTHR38776:SF1">
    <property type="entry name" value="MLTA-INTERACTING PROTEIN-RELATED"/>
    <property type="match status" value="1"/>
</dbReference>
<name>A0AAJ4W883_9GAMM</name>
<evidence type="ECO:0000313" key="6">
    <source>
        <dbReference type="EMBL" id="SFC11588.1"/>
    </source>
</evidence>
<keyword evidence="4" id="KW-0472">Membrane</keyword>
<dbReference type="Proteomes" id="UP000226420">
    <property type="component" value="Unassembled WGS sequence"/>
</dbReference>
<evidence type="ECO:0000256" key="1">
    <source>
        <dbReference type="ARBA" id="ARBA00004442"/>
    </source>
</evidence>
<proteinExistence type="inferred from homology"/>
<evidence type="ECO:0000256" key="5">
    <source>
        <dbReference type="ARBA" id="ARBA00023237"/>
    </source>
</evidence>
<dbReference type="PANTHER" id="PTHR38776">
    <property type="entry name" value="MLTA-INTERACTING PROTEIN-RELATED"/>
    <property type="match status" value="1"/>
</dbReference>
<evidence type="ECO:0000256" key="3">
    <source>
        <dbReference type="ARBA" id="ARBA00022729"/>
    </source>
</evidence>
<dbReference type="Pfam" id="PF06629">
    <property type="entry name" value="MipA"/>
    <property type="match status" value="1"/>
</dbReference>
<dbReference type="AlphaFoldDB" id="A0AAJ4W883"/>
<keyword evidence="3" id="KW-0732">Signal</keyword>
<dbReference type="InterPro" id="IPR010583">
    <property type="entry name" value="MipA"/>
</dbReference>
<gene>
    <name evidence="6" type="ORF">SAMN02745723_101431</name>
</gene>
<reference evidence="6 7" key="1">
    <citation type="submission" date="2016-10" db="EMBL/GenBank/DDBJ databases">
        <authorList>
            <person name="Varghese N."/>
            <person name="Submissions S."/>
        </authorList>
    </citation>
    <scope>NUCLEOTIDE SEQUENCE [LARGE SCALE GENOMIC DNA]</scope>
    <source>
        <strain evidence="6 7">DSM 5563</strain>
    </source>
</reference>
<comment type="similarity">
    <text evidence="2">Belongs to the MipA/OmpV family.</text>
</comment>
<accession>A0AAJ4W883</accession>
<evidence type="ECO:0000256" key="2">
    <source>
        <dbReference type="ARBA" id="ARBA00005722"/>
    </source>
</evidence>
<comment type="subcellular location">
    <subcellularLocation>
        <location evidence="1">Cell outer membrane</location>
    </subcellularLocation>
</comment>
<dbReference type="GO" id="GO:0009252">
    <property type="term" value="P:peptidoglycan biosynthetic process"/>
    <property type="evidence" value="ECO:0007669"/>
    <property type="project" value="TreeGrafter"/>
</dbReference>
<evidence type="ECO:0000313" key="7">
    <source>
        <dbReference type="Proteomes" id="UP000226420"/>
    </source>
</evidence>
<dbReference type="GO" id="GO:0009279">
    <property type="term" value="C:cell outer membrane"/>
    <property type="evidence" value="ECO:0007669"/>
    <property type="project" value="UniProtKB-SubCell"/>
</dbReference>
<comment type="caution">
    <text evidence="6">The sequence shown here is derived from an EMBL/GenBank/DDBJ whole genome shotgun (WGS) entry which is preliminary data.</text>
</comment>
<dbReference type="EMBL" id="FOLW01000001">
    <property type="protein sequence ID" value="SFC11588.1"/>
    <property type="molecule type" value="Genomic_DNA"/>
</dbReference>
<dbReference type="RefSeq" id="WP_074820369.1">
    <property type="nucleotide sequence ID" value="NZ_FOLW01000001.1"/>
</dbReference>
<organism evidence="6 7">
    <name type="scientific">Pragia fontium DSM 5563 = ATCC 49100</name>
    <dbReference type="NCBI Taxonomy" id="1122977"/>
    <lineage>
        <taxon>Bacteria</taxon>
        <taxon>Pseudomonadati</taxon>
        <taxon>Pseudomonadota</taxon>
        <taxon>Gammaproteobacteria</taxon>
        <taxon>Enterobacterales</taxon>
        <taxon>Budviciaceae</taxon>
        <taxon>Pragia</taxon>
    </lineage>
</organism>
<protein>
    <submittedName>
        <fullName evidence="6">MltA-interacting protein MipA</fullName>
    </submittedName>
</protein>
<sequence length="257" mass="28614">MTNGFYGSTRGLRSSIGAISLAAVFLPSVVYADAWSLGAGVMTEKLAYREYKTQVMPIPIVTYQGKYFYINGLDTGVKVINTDTHRLNINIHYSPLSFKPADSDHSMMKKLDKRRASAMAGVGYQHHAGWGIISGSVATDILGNSDGVLADIGYQYSFKFGKWQLVPGVGVQWQSRLYNDYYFGVSQRESQRSGMSKYRAESASSAYQSFAGYYSVNDNWQLFLMGRYNHLSDTVKDSPMIDRSYSVTAATGVIYKF</sequence>
<keyword evidence="5" id="KW-0998">Cell outer membrane</keyword>
<evidence type="ECO:0000256" key="4">
    <source>
        <dbReference type="ARBA" id="ARBA00023136"/>
    </source>
</evidence>